<gene>
    <name evidence="1" type="ORF">ROS62_19230</name>
</gene>
<proteinExistence type="predicted"/>
<keyword evidence="2" id="KW-1185">Reference proteome</keyword>
<organism evidence="1 2">
    <name type="scientific">Streptomyces althioticus subsp. attaecolombicae</name>
    <dbReference type="NCBI Taxonomy" id="3075534"/>
    <lineage>
        <taxon>Bacteria</taxon>
        <taxon>Bacillati</taxon>
        <taxon>Actinomycetota</taxon>
        <taxon>Actinomycetes</taxon>
        <taxon>Kitasatosporales</taxon>
        <taxon>Streptomycetaceae</taxon>
        <taxon>Streptomyces</taxon>
        <taxon>Streptomyces althioticus group</taxon>
    </lineage>
</organism>
<name>A0ABU3I1R7_9ACTN</name>
<dbReference type="RefSeq" id="WP_337674870.1">
    <property type="nucleotide sequence ID" value="NZ_JAVSGH010000022.1"/>
</dbReference>
<sequence>MRPAAARRRMEAAQLLRVAERRTAPVETPSTTWPGLDLADACAVKQDNIAHRLAFV</sequence>
<accession>A0ABU3I1R7</accession>
<reference evidence="1" key="1">
    <citation type="submission" date="2024-05" db="EMBL/GenBank/DDBJ databases">
        <title>30 novel species of actinomycetes from the DSMZ collection.</title>
        <authorList>
            <person name="Nouioui I."/>
        </authorList>
    </citation>
    <scope>NUCLEOTIDE SEQUENCE</scope>
    <source>
        <strain evidence="1">DSM 41972</strain>
    </source>
</reference>
<evidence type="ECO:0000313" key="1">
    <source>
        <dbReference type="EMBL" id="MDT3726892.1"/>
    </source>
</evidence>
<dbReference type="Proteomes" id="UP001181313">
    <property type="component" value="Unassembled WGS sequence"/>
</dbReference>
<evidence type="ECO:0000313" key="2">
    <source>
        <dbReference type="Proteomes" id="UP001181313"/>
    </source>
</evidence>
<comment type="caution">
    <text evidence="1">The sequence shown here is derived from an EMBL/GenBank/DDBJ whole genome shotgun (WGS) entry which is preliminary data.</text>
</comment>
<protein>
    <submittedName>
        <fullName evidence="1">Uncharacterized protein</fullName>
    </submittedName>
</protein>
<dbReference type="EMBL" id="JAVSGH010000022">
    <property type="protein sequence ID" value="MDT3726892.1"/>
    <property type="molecule type" value="Genomic_DNA"/>
</dbReference>